<protein>
    <submittedName>
        <fullName evidence="5">Uncharacterized protein</fullName>
    </submittedName>
</protein>
<feature type="compositionally biased region" description="Basic and acidic residues" evidence="4">
    <location>
        <begin position="432"/>
        <end position="444"/>
    </location>
</feature>
<name>D8PXW8_SCHCM</name>
<organism evidence="6">
    <name type="scientific">Schizophyllum commune (strain H4-8 / FGSC 9210)</name>
    <name type="common">Split gill fungus</name>
    <dbReference type="NCBI Taxonomy" id="578458"/>
    <lineage>
        <taxon>Eukaryota</taxon>
        <taxon>Fungi</taxon>
        <taxon>Dikarya</taxon>
        <taxon>Basidiomycota</taxon>
        <taxon>Agaricomycotina</taxon>
        <taxon>Agaricomycetes</taxon>
        <taxon>Agaricomycetidae</taxon>
        <taxon>Agaricales</taxon>
        <taxon>Schizophyllaceae</taxon>
        <taxon>Schizophyllum</taxon>
    </lineage>
</organism>
<dbReference type="KEGG" id="scm:SCHCO_02616629"/>
<feature type="region of interest" description="Disordered" evidence="4">
    <location>
        <begin position="426"/>
        <end position="451"/>
    </location>
</feature>
<dbReference type="EMBL" id="GL377304">
    <property type="protein sequence ID" value="EFI99747.1"/>
    <property type="molecule type" value="Genomic_DNA"/>
</dbReference>
<dbReference type="SUPFAM" id="SSF50978">
    <property type="entry name" value="WD40 repeat-like"/>
    <property type="match status" value="1"/>
</dbReference>
<reference evidence="5 6" key="1">
    <citation type="journal article" date="2010" name="Nat. Biotechnol.">
        <title>Genome sequence of the model mushroom Schizophyllum commune.</title>
        <authorList>
            <person name="Ohm R.A."/>
            <person name="de Jong J.F."/>
            <person name="Lugones L.G."/>
            <person name="Aerts A."/>
            <person name="Kothe E."/>
            <person name="Stajich J.E."/>
            <person name="de Vries R.P."/>
            <person name="Record E."/>
            <person name="Levasseur A."/>
            <person name="Baker S.E."/>
            <person name="Bartholomew K.A."/>
            <person name="Coutinho P.M."/>
            <person name="Erdmann S."/>
            <person name="Fowler T.J."/>
            <person name="Gathman A.C."/>
            <person name="Lombard V."/>
            <person name="Henrissat B."/>
            <person name="Knabe N."/>
            <person name="Kuees U."/>
            <person name="Lilly W.W."/>
            <person name="Lindquist E."/>
            <person name="Lucas S."/>
            <person name="Magnuson J.K."/>
            <person name="Piumi F."/>
            <person name="Raudaskoski M."/>
            <person name="Salamov A."/>
            <person name="Schmutz J."/>
            <person name="Schwarze F.W.M.R."/>
            <person name="vanKuyk P.A."/>
            <person name="Horton J.S."/>
            <person name="Grigoriev I.V."/>
            <person name="Woesten H.A.B."/>
        </authorList>
    </citation>
    <scope>NUCLEOTIDE SEQUENCE [LARGE SCALE GENOMIC DNA]</scope>
    <source>
        <strain evidence="6">H4-8 / FGSC 9210</strain>
    </source>
</reference>
<evidence type="ECO:0000256" key="2">
    <source>
        <dbReference type="ARBA" id="ARBA00022737"/>
    </source>
</evidence>
<dbReference type="Proteomes" id="UP000007431">
    <property type="component" value="Unassembled WGS sequence"/>
</dbReference>
<dbReference type="GO" id="GO:0080008">
    <property type="term" value="C:Cul4-RING E3 ubiquitin ligase complex"/>
    <property type="evidence" value="ECO:0007669"/>
    <property type="project" value="TreeGrafter"/>
</dbReference>
<dbReference type="GO" id="GO:0005737">
    <property type="term" value="C:cytoplasm"/>
    <property type="evidence" value="ECO:0007669"/>
    <property type="project" value="TreeGrafter"/>
</dbReference>
<dbReference type="eggNOG" id="KOG4227">
    <property type="taxonomic scope" value="Eukaryota"/>
</dbReference>
<dbReference type="SMART" id="SM00320">
    <property type="entry name" value="WD40"/>
    <property type="match status" value="5"/>
</dbReference>
<dbReference type="PROSITE" id="PS50294">
    <property type="entry name" value="WD_REPEATS_REGION"/>
    <property type="match status" value="1"/>
</dbReference>
<dbReference type="OMA" id="SNIFCLC"/>
<dbReference type="PANTHER" id="PTHR15574">
    <property type="entry name" value="WD REPEAT DOMAIN-CONTAINING FAMILY"/>
    <property type="match status" value="1"/>
</dbReference>
<dbReference type="Gene3D" id="2.130.10.10">
    <property type="entry name" value="YVTN repeat-like/Quinoprotein amine dehydrogenase"/>
    <property type="match status" value="2"/>
</dbReference>
<feature type="repeat" description="WD" evidence="3">
    <location>
        <begin position="27"/>
        <end position="70"/>
    </location>
</feature>
<feature type="region of interest" description="Disordered" evidence="4">
    <location>
        <begin position="465"/>
        <end position="515"/>
    </location>
</feature>
<dbReference type="Pfam" id="PF00400">
    <property type="entry name" value="WD40"/>
    <property type="match status" value="4"/>
</dbReference>
<dbReference type="PROSITE" id="PS50082">
    <property type="entry name" value="WD_REPEATS_2"/>
    <property type="match status" value="2"/>
</dbReference>
<feature type="repeat" description="WD" evidence="3">
    <location>
        <begin position="74"/>
        <end position="115"/>
    </location>
</feature>
<gene>
    <name evidence="5" type="ORF">SCHCODRAFT_107327</name>
</gene>
<dbReference type="InterPro" id="IPR015943">
    <property type="entry name" value="WD40/YVTN_repeat-like_dom_sf"/>
</dbReference>
<dbReference type="PANTHER" id="PTHR15574:SF43">
    <property type="entry name" value="DDB1- AND CUL4-ASSOCIATED FACTOR 5"/>
    <property type="match status" value="1"/>
</dbReference>
<evidence type="ECO:0000256" key="3">
    <source>
        <dbReference type="PROSITE-ProRule" id="PRU00221"/>
    </source>
</evidence>
<dbReference type="HOGENOM" id="CLU_030900_0_0_1"/>
<keyword evidence="2" id="KW-0677">Repeat</keyword>
<feature type="region of interest" description="Disordered" evidence="4">
    <location>
        <begin position="534"/>
        <end position="581"/>
    </location>
</feature>
<feature type="non-terminal residue" evidence="5">
    <location>
        <position position="581"/>
    </location>
</feature>
<dbReference type="GeneID" id="9585999"/>
<dbReference type="GO" id="GO:0045717">
    <property type="term" value="P:negative regulation of fatty acid biosynthetic process"/>
    <property type="evidence" value="ECO:0007669"/>
    <property type="project" value="TreeGrafter"/>
</dbReference>
<evidence type="ECO:0000256" key="4">
    <source>
        <dbReference type="SAM" id="MobiDB-lite"/>
    </source>
</evidence>
<dbReference type="AlphaFoldDB" id="D8PXW8"/>
<dbReference type="VEuPathDB" id="FungiDB:SCHCODRAFT_02616629"/>
<accession>D8PXW8</accession>
<dbReference type="InterPro" id="IPR045151">
    <property type="entry name" value="DCAF8"/>
</dbReference>
<dbReference type="InterPro" id="IPR036322">
    <property type="entry name" value="WD40_repeat_dom_sf"/>
</dbReference>
<keyword evidence="1 3" id="KW-0853">WD repeat</keyword>
<sequence length="581" mass="63154">MALPQPRRSTLRDEPLLRNGFPYHQRLRAHSSCVNALAFSTYDGGRYMASGGDDLKVQIWDFHRQDQREPSCSMEGSMANIFNIAFSATNKYVFSGGADDRIMQYDFASATELMARSATPPSLHADARYLEHDASIRDISCHPYNDEIFMSASEDGRIVIYDARASSVQGEIQLSSEATGARFNPTMEHIFATSDKRRLQLRDARMAFGGRAGTAFEGRDARTAFGASWDRGGVVRTFHTRLTRTTKRGREICSPEVNSFTFDAEGQSIAATILHHYPVIYALSDPAPIAVCTSAEIPPELGGYSNSCTMKHGSFSGQASKGKYYAAGSDDFRGYVWRIPSVEELLEGREEVRREEGVPEGVIAYAGPGTNSKAYIPVALTKPVCQLTGHTSIVNSTLFHPTLPHIATAGIERDVLLHGPTPGSPCVAGLRRSPESKDVRRVGSGEEEGAMTTRQYLSMVLGIDEVGDGEMGGGEVRDREVGGGEADVDSGSRAAGGARTDTNGDSSEDAEADASERRTISMFDYILRREGHADVWEAEDTRVAGSGGLDSSEEEDSEEEEDDKGETARGSSSDDEMVIEI</sequence>
<evidence type="ECO:0000313" key="5">
    <source>
        <dbReference type="EMBL" id="EFI99747.1"/>
    </source>
</evidence>
<dbReference type="OrthoDB" id="4869960at2759"/>
<feature type="compositionally biased region" description="Acidic residues" evidence="4">
    <location>
        <begin position="551"/>
        <end position="564"/>
    </location>
</feature>
<dbReference type="STRING" id="578458.D8PXW8"/>
<evidence type="ECO:0000256" key="1">
    <source>
        <dbReference type="ARBA" id="ARBA00022574"/>
    </source>
</evidence>
<proteinExistence type="predicted"/>
<evidence type="ECO:0000313" key="6">
    <source>
        <dbReference type="Proteomes" id="UP000007431"/>
    </source>
</evidence>
<dbReference type="InParanoid" id="D8PXW8"/>
<dbReference type="InterPro" id="IPR001680">
    <property type="entry name" value="WD40_rpt"/>
</dbReference>
<keyword evidence="6" id="KW-1185">Reference proteome</keyword>